<feature type="region of interest" description="Disordered" evidence="1">
    <location>
        <begin position="258"/>
        <end position="320"/>
    </location>
</feature>
<dbReference type="AlphaFoldDB" id="A0AAV0KR39"/>
<comment type="caution">
    <text evidence="3">The sequence shown here is derived from an EMBL/GenBank/DDBJ whole genome shotgun (WGS) entry which is preliminary data.</text>
</comment>
<dbReference type="EMBL" id="CAMGYJ010000005">
    <property type="protein sequence ID" value="CAI0424869.1"/>
    <property type="molecule type" value="Genomic_DNA"/>
</dbReference>
<dbReference type="InterPro" id="IPR025558">
    <property type="entry name" value="DUF4283"/>
</dbReference>
<keyword evidence="4" id="KW-1185">Reference proteome</keyword>
<dbReference type="InterPro" id="IPR040256">
    <property type="entry name" value="At4g02000-like"/>
</dbReference>
<protein>
    <recommendedName>
        <fullName evidence="2">DUF4283 domain-containing protein</fullName>
    </recommendedName>
</protein>
<dbReference type="Proteomes" id="UP001154282">
    <property type="component" value="Unassembled WGS sequence"/>
</dbReference>
<sequence>MTLLTNRRTTQRALRCYLQQLKKIKWRREWRSALVVRSLDRRVFYQPLSRRLNFLWARRGELQISDLKNGCFLVRFRHEDDYNTAINGGPWLLGDTYLTVMRWHKGFNPWTTEVKSTMVWVQLLDLPIEFINKEAVMGIGALMGRPVKVDRATEEGARGNFARVCVEVDLTKPLLSKYKVEGIKYLIQYEGLENICTECGKYGKSTNTCMCMIPVVEKEQEPVSMVHETPPERGGLDEQQDPVYGEWMMVKRKARRPVRRSLHGEGGNVEQERRTGAAVAGPNRFSTLSGKVNETSGRHGEMDLSQSKEEVSGEAEREVNHQNVQKTNPMHEGRGKAVGGREQVGGHVRVPQSKQNDLAGGKKGGVITKEGSKKVSSMGVEKKGQSSGVAIKERGMKEGVVGSNPQKHTDGAGNLSPLGIR</sequence>
<gene>
    <name evidence="3" type="ORF">LITE_LOCUS20108</name>
</gene>
<name>A0AAV0KR39_9ROSI</name>
<dbReference type="Pfam" id="PF14111">
    <property type="entry name" value="DUF4283"/>
    <property type="match status" value="1"/>
</dbReference>
<dbReference type="PANTHER" id="PTHR31286">
    <property type="entry name" value="GLYCINE-RICH CELL WALL STRUCTURAL PROTEIN 1.8-LIKE"/>
    <property type="match status" value="1"/>
</dbReference>
<organism evidence="3 4">
    <name type="scientific">Linum tenue</name>
    <dbReference type="NCBI Taxonomy" id="586396"/>
    <lineage>
        <taxon>Eukaryota</taxon>
        <taxon>Viridiplantae</taxon>
        <taxon>Streptophyta</taxon>
        <taxon>Embryophyta</taxon>
        <taxon>Tracheophyta</taxon>
        <taxon>Spermatophyta</taxon>
        <taxon>Magnoliopsida</taxon>
        <taxon>eudicotyledons</taxon>
        <taxon>Gunneridae</taxon>
        <taxon>Pentapetalae</taxon>
        <taxon>rosids</taxon>
        <taxon>fabids</taxon>
        <taxon>Malpighiales</taxon>
        <taxon>Linaceae</taxon>
        <taxon>Linum</taxon>
    </lineage>
</organism>
<evidence type="ECO:0000256" key="1">
    <source>
        <dbReference type="SAM" id="MobiDB-lite"/>
    </source>
</evidence>
<reference evidence="3" key="1">
    <citation type="submission" date="2022-08" db="EMBL/GenBank/DDBJ databases">
        <authorList>
            <person name="Gutierrez-Valencia J."/>
        </authorList>
    </citation>
    <scope>NUCLEOTIDE SEQUENCE</scope>
</reference>
<feature type="domain" description="DUF4283" evidence="2">
    <location>
        <begin position="29"/>
        <end position="110"/>
    </location>
</feature>
<feature type="region of interest" description="Disordered" evidence="1">
    <location>
        <begin position="349"/>
        <end position="421"/>
    </location>
</feature>
<feature type="compositionally biased region" description="Polar residues" evidence="1">
    <location>
        <begin position="284"/>
        <end position="295"/>
    </location>
</feature>
<evidence type="ECO:0000313" key="3">
    <source>
        <dbReference type="EMBL" id="CAI0424869.1"/>
    </source>
</evidence>
<dbReference type="PANTHER" id="PTHR31286:SF99">
    <property type="entry name" value="DUF4283 DOMAIN-CONTAINING PROTEIN"/>
    <property type="match status" value="1"/>
</dbReference>
<feature type="compositionally biased region" description="Basic and acidic residues" evidence="1">
    <location>
        <begin position="296"/>
        <end position="320"/>
    </location>
</feature>
<evidence type="ECO:0000259" key="2">
    <source>
        <dbReference type="Pfam" id="PF14111"/>
    </source>
</evidence>
<accession>A0AAV0KR39</accession>
<proteinExistence type="predicted"/>
<evidence type="ECO:0000313" key="4">
    <source>
        <dbReference type="Proteomes" id="UP001154282"/>
    </source>
</evidence>